<evidence type="ECO:0000256" key="4">
    <source>
        <dbReference type="ARBA" id="ARBA00009524"/>
    </source>
</evidence>
<dbReference type="InterPro" id="IPR029056">
    <property type="entry name" value="Ribokinase-like"/>
</dbReference>
<evidence type="ECO:0000256" key="1">
    <source>
        <dbReference type="ARBA" id="ARBA00000013"/>
    </source>
</evidence>
<comment type="similarity">
    <text evidence="17">Belongs to the NnrD/CARKD family.</text>
</comment>
<dbReference type="InterPro" id="IPR030677">
    <property type="entry name" value="Nnr"/>
</dbReference>
<dbReference type="InterPro" id="IPR017953">
    <property type="entry name" value="Carbohydrate_kinase_pred_CS"/>
</dbReference>
<dbReference type="Pfam" id="PF03853">
    <property type="entry name" value="YjeF_N"/>
    <property type="match status" value="1"/>
</dbReference>
<comment type="similarity">
    <text evidence="3 19">In the N-terminal section; belongs to the NnrE/AIBP family.</text>
</comment>
<keyword evidence="7 17" id="KW-0067">ATP-binding</keyword>
<feature type="binding site" evidence="17">
    <location>
        <begin position="416"/>
        <end position="420"/>
    </location>
    <ligand>
        <name>AMP</name>
        <dbReference type="ChEBI" id="CHEBI:456215"/>
    </ligand>
</feature>
<dbReference type="NCBIfam" id="TIGR00196">
    <property type="entry name" value="yjeF_cterm"/>
    <property type="match status" value="1"/>
</dbReference>
<evidence type="ECO:0000256" key="18">
    <source>
        <dbReference type="HAMAP-Rule" id="MF_01966"/>
    </source>
</evidence>
<feature type="binding site" evidence="17">
    <location>
        <position position="445"/>
    </location>
    <ligand>
        <name>AMP</name>
        <dbReference type="ChEBI" id="CHEBI:456215"/>
    </ligand>
</feature>
<feature type="binding site" evidence="17">
    <location>
        <position position="446"/>
    </location>
    <ligand>
        <name>(6S)-NADPHX</name>
        <dbReference type="ChEBI" id="CHEBI:64076"/>
    </ligand>
</feature>
<dbReference type="CDD" id="cd01171">
    <property type="entry name" value="YXKO-related"/>
    <property type="match status" value="1"/>
</dbReference>
<evidence type="ECO:0000256" key="7">
    <source>
        <dbReference type="ARBA" id="ARBA00022840"/>
    </source>
</evidence>
<comment type="similarity">
    <text evidence="4 19">In the C-terminal section; belongs to the NnrD/CARKD family.</text>
</comment>
<feature type="binding site" evidence="18">
    <location>
        <position position="159"/>
    </location>
    <ligand>
        <name>K(+)</name>
        <dbReference type="ChEBI" id="CHEBI:29103"/>
    </ligand>
</feature>
<dbReference type="EC" id="4.2.1.136" evidence="19"/>
<evidence type="ECO:0000256" key="2">
    <source>
        <dbReference type="ARBA" id="ARBA00000909"/>
    </source>
</evidence>
<keyword evidence="11 18" id="KW-0413">Isomerase</keyword>
<feature type="domain" description="YjeF C-terminal" evidence="20">
    <location>
        <begin position="223"/>
        <end position="505"/>
    </location>
</feature>
<dbReference type="InterPro" id="IPR000631">
    <property type="entry name" value="CARKD"/>
</dbReference>
<dbReference type="PANTHER" id="PTHR12592:SF0">
    <property type="entry name" value="ATP-DEPENDENT (S)-NAD(P)H-HYDRATE DEHYDRATASE"/>
    <property type="match status" value="1"/>
</dbReference>
<evidence type="ECO:0000256" key="5">
    <source>
        <dbReference type="ARBA" id="ARBA00022723"/>
    </source>
</evidence>
<comment type="similarity">
    <text evidence="18">Belongs to the NnrE/AIBP family.</text>
</comment>
<dbReference type="SUPFAM" id="SSF64153">
    <property type="entry name" value="YjeF N-terminal domain-like"/>
    <property type="match status" value="1"/>
</dbReference>
<dbReference type="HAMAP" id="MF_01965">
    <property type="entry name" value="NADHX_dehydratase"/>
    <property type="match status" value="1"/>
</dbReference>
<dbReference type="InterPro" id="IPR004443">
    <property type="entry name" value="YjeF_N_dom"/>
</dbReference>
<feature type="binding site" evidence="17">
    <location>
        <position position="379"/>
    </location>
    <ligand>
        <name>(6S)-NADPHX</name>
        <dbReference type="ChEBI" id="CHEBI:64076"/>
    </ligand>
</feature>
<comment type="catalytic activity">
    <reaction evidence="16 17 19">
        <text>(6S)-NADPHX + ADP = AMP + phosphate + NADPH + H(+)</text>
        <dbReference type="Rhea" id="RHEA:32235"/>
        <dbReference type="ChEBI" id="CHEBI:15378"/>
        <dbReference type="ChEBI" id="CHEBI:43474"/>
        <dbReference type="ChEBI" id="CHEBI:57783"/>
        <dbReference type="ChEBI" id="CHEBI:64076"/>
        <dbReference type="ChEBI" id="CHEBI:456215"/>
        <dbReference type="ChEBI" id="CHEBI:456216"/>
        <dbReference type="EC" id="4.2.1.136"/>
    </reaction>
</comment>
<feature type="binding site" evidence="18">
    <location>
        <begin position="127"/>
        <end position="133"/>
    </location>
    <ligand>
        <name>(6S)-NADPHX</name>
        <dbReference type="ChEBI" id="CHEBI:64076"/>
    </ligand>
</feature>
<dbReference type="Pfam" id="PF01256">
    <property type="entry name" value="Carb_kinase"/>
    <property type="match status" value="1"/>
</dbReference>
<feature type="binding site" evidence="18">
    <location>
        <begin position="55"/>
        <end position="59"/>
    </location>
    <ligand>
        <name>(6S)-NADPHX</name>
        <dbReference type="ChEBI" id="CHEBI:64076"/>
    </ligand>
</feature>
<evidence type="ECO:0000256" key="14">
    <source>
        <dbReference type="ARBA" id="ARBA00025153"/>
    </source>
</evidence>
<dbReference type="HAMAP" id="MF_01966">
    <property type="entry name" value="NADHX_epimerase"/>
    <property type="match status" value="1"/>
</dbReference>
<feature type="domain" description="YjeF N-terminal" evidence="21">
    <location>
        <begin position="9"/>
        <end position="213"/>
    </location>
</feature>
<feature type="binding site" evidence="18">
    <location>
        <position position="123"/>
    </location>
    <ligand>
        <name>K(+)</name>
        <dbReference type="ChEBI" id="CHEBI:29103"/>
    </ligand>
</feature>
<keyword evidence="5 18" id="KW-0479">Metal-binding</keyword>
<dbReference type="InterPro" id="IPR036652">
    <property type="entry name" value="YjeF_N_dom_sf"/>
</dbReference>
<dbReference type="EC" id="5.1.99.6" evidence="19"/>
<evidence type="ECO:0000256" key="12">
    <source>
        <dbReference type="ARBA" id="ARBA00023239"/>
    </source>
</evidence>
<reference evidence="22" key="2">
    <citation type="journal article" date="2021" name="PeerJ">
        <title>Extensive microbial diversity within the chicken gut microbiome revealed by metagenomics and culture.</title>
        <authorList>
            <person name="Gilroy R."/>
            <person name="Ravi A."/>
            <person name="Getino M."/>
            <person name="Pursley I."/>
            <person name="Horton D.L."/>
            <person name="Alikhan N.F."/>
            <person name="Baker D."/>
            <person name="Gharbi K."/>
            <person name="Hall N."/>
            <person name="Watson M."/>
            <person name="Adriaenssens E.M."/>
            <person name="Foster-Nyarko E."/>
            <person name="Jarju S."/>
            <person name="Secka A."/>
            <person name="Antonio M."/>
            <person name="Oren A."/>
            <person name="Chaudhuri R.R."/>
            <person name="La Ragione R."/>
            <person name="Hildebrand F."/>
            <person name="Pallen M.J."/>
        </authorList>
    </citation>
    <scope>NUCLEOTIDE SEQUENCE</scope>
    <source>
        <strain evidence="22">ChiSjej4B22-9803</strain>
    </source>
</reference>
<dbReference type="NCBIfam" id="TIGR00197">
    <property type="entry name" value="yjeF_nterm"/>
    <property type="match status" value="1"/>
</dbReference>
<dbReference type="PROSITE" id="PS51383">
    <property type="entry name" value="YJEF_C_3"/>
    <property type="match status" value="1"/>
</dbReference>
<evidence type="ECO:0000259" key="21">
    <source>
        <dbReference type="PROSITE" id="PS51385"/>
    </source>
</evidence>
<feature type="binding site" evidence="17">
    <location>
        <position position="258"/>
    </location>
    <ligand>
        <name>(6S)-NADPHX</name>
        <dbReference type="ChEBI" id="CHEBI:64076"/>
    </ligand>
</feature>
<name>A0A9D1S6F9_9FIRM</name>
<evidence type="ECO:0000256" key="8">
    <source>
        <dbReference type="ARBA" id="ARBA00022857"/>
    </source>
</evidence>
<proteinExistence type="inferred from homology"/>
<sequence>MKACTAAQMRQIDKMAEELGGIPSIVLMENAALACVEALGEVRGKRIGIFCGKGNNGGDGFAMARHLVNRGAQVTVFLVCGSEFAGDALVNFEIISKIGIPVIEIADTELLPYQIQLQDVVVDAVFGTGMHGLITGIPAEVIALLNQYATFILAVDIPSGVQADTGELCGVAVKADKTVTFAAYKTGMLLYPGAGYVGQVVVADISIPEYIINGQELPCNVLDAQLIQNWMPARKADSHKGDYGKVLIVGGSEGMTGAPTLAARAALRCGSGLVTVGIPAGLNPIMEVKLTEAMTLPLADECGALCIAAAERIVQKMNGCDVLLFGPGIGRGPAVLPILKQILANAKIPVIIDADGLNALAGNLEVLDVCSCNLIFTPHSMEFSRLSGHPPAAVEAARLAVSGEFAQEQGVTLVLKGSRTVVTAPDGEQYVNITGNSGMATGGSGDVLAGMIAAFVARGLGETESAALAVYLHGLAGDIAAGKVGKEALNAGDIVDSIPDALILPVEYTK</sequence>
<dbReference type="Proteomes" id="UP000824111">
    <property type="component" value="Unassembled WGS sequence"/>
</dbReference>
<feature type="binding site" evidence="18">
    <location>
        <position position="56"/>
    </location>
    <ligand>
        <name>K(+)</name>
        <dbReference type="ChEBI" id="CHEBI:29103"/>
    </ligand>
</feature>
<keyword evidence="8 17" id="KW-0521">NADP</keyword>
<evidence type="ECO:0000313" key="23">
    <source>
        <dbReference type="Proteomes" id="UP000824111"/>
    </source>
</evidence>
<evidence type="ECO:0000313" key="22">
    <source>
        <dbReference type="EMBL" id="HIU48262.1"/>
    </source>
</evidence>
<comment type="cofactor">
    <cofactor evidence="18 19">
        <name>K(+)</name>
        <dbReference type="ChEBI" id="CHEBI:29103"/>
    </cofactor>
    <text evidence="18 19">Binds 1 potassium ion per subunit.</text>
</comment>
<dbReference type="EMBL" id="DVND01000071">
    <property type="protein sequence ID" value="HIU48262.1"/>
    <property type="molecule type" value="Genomic_DNA"/>
</dbReference>
<dbReference type="AlphaFoldDB" id="A0A9D1S6F9"/>
<dbReference type="GO" id="GO:0052856">
    <property type="term" value="F:NAD(P)HX epimerase activity"/>
    <property type="evidence" value="ECO:0007669"/>
    <property type="project" value="UniProtKB-UniRule"/>
</dbReference>
<evidence type="ECO:0000256" key="10">
    <source>
        <dbReference type="ARBA" id="ARBA00023027"/>
    </source>
</evidence>
<dbReference type="GO" id="GO:0110051">
    <property type="term" value="P:metabolite repair"/>
    <property type="evidence" value="ECO:0007669"/>
    <property type="project" value="TreeGrafter"/>
</dbReference>
<gene>
    <name evidence="17" type="primary">nnrD</name>
    <name evidence="18" type="synonym">nnrE</name>
    <name evidence="22" type="ORF">IAB04_02750</name>
</gene>
<organism evidence="22 23">
    <name type="scientific">Candidatus Avimonoglobus intestinipullorum</name>
    <dbReference type="NCBI Taxonomy" id="2840699"/>
    <lineage>
        <taxon>Bacteria</taxon>
        <taxon>Bacillati</taxon>
        <taxon>Bacillota</taxon>
        <taxon>Clostridia</taxon>
        <taxon>Eubacteriales</taxon>
        <taxon>Candidatus Avimonoglobus</taxon>
    </lineage>
</organism>
<comment type="function">
    <text evidence="14 19">Bifunctional enzyme that catalyzes the epimerization of the S- and R-forms of NAD(P)HX and the dehydration of the S-form of NAD(P)HX at the expense of ADP, which is converted to AMP. This allows the repair of both epimers of NAD(P)HX, a damaged form of NAD(P)H that is a result of enzymatic or heat-dependent hydration.</text>
</comment>
<evidence type="ECO:0000256" key="16">
    <source>
        <dbReference type="ARBA" id="ARBA00049209"/>
    </source>
</evidence>
<keyword evidence="12 17" id="KW-0456">Lyase</keyword>
<dbReference type="Gene3D" id="3.40.50.10260">
    <property type="entry name" value="YjeF N-terminal domain"/>
    <property type="match status" value="1"/>
</dbReference>
<comment type="catalytic activity">
    <reaction evidence="15 17 19">
        <text>(6S)-NADHX + ADP = AMP + phosphate + NADH + H(+)</text>
        <dbReference type="Rhea" id="RHEA:32223"/>
        <dbReference type="ChEBI" id="CHEBI:15378"/>
        <dbReference type="ChEBI" id="CHEBI:43474"/>
        <dbReference type="ChEBI" id="CHEBI:57945"/>
        <dbReference type="ChEBI" id="CHEBI:64074"/>
        <dbReference type="ChEBI" id="CHEBI:456215"/>
        <dbReference type="ChEBI" id="CHEBI:456216"/>
        <dbReference type="EC" id="4.2.1.136"/>
    </reaction>
</comment>
<feature type="binding site" evidence="18">
    <location>
        <position position="156"/>
    </location>
    <ligand>
        <name>(6S)-NADPHX</name>
        <dbReference type="ChEBI" id="CHEBI:64076"/>
    </ligand>
</feature>
<evidence type="ECO:0000256" key="11">
    <source>
        <dbReference type="ARBA" id="ARBA00023235"/>
    </source>
</evidence>
<comment type="function">
    <text evidence="18">Catalyzes the epimerization of the S- and R-forms of NAD(P)HX, a damaged form of NAD(P)H that is a result of enzymatic or heat-dependent hydration. This is a prerequisite for the S-specific NAD(P)H-hydrate dehydratase to allow the repair of both epimers of NAD(P)HX.</text>
</comment>
<dbReference type="Gene3D" id="3.40.1190.20">
    <property type="match status" value="1"/>
</dbReference>
<feature type="binding site" evidence="17">
    <location>
        <position position="328"/>
    </location>
    <ligand>
        <name>(6S)-NADPHX</name>
        <dbReference type="ChEBI" id="CHEBI:64076"/>
    </ligand>
</feature>
<accession>A0A9D1S6F9</accession>
<comment type="caution">
    <text evidence="18">Lacks conserved residue(s) required for the propagation of feature annotation.</text>
</comment>
<dbReference type="GO" id="GO:0046496">
    <property type="term" value="P:nicotinamide nucleotide metabolic process"/>
    <property type="evidence" value="ECO:0007669"/>
    <property type="project" value="UniProtKB-UniRule"/>
</dbReference>
<dbReference type="PROSITE" id="PS01050">
    <property type="entry name" value="YJEF_C_2"/>
    <property type="match status" value="1"/>
</dbReference>
<keyword evidence="13" id="KW-0511">Multifunctional enzyme</keyword>
<dbReference type="GO" id="GO:0052855">
    <property type="term" value="F:ADP-dependent NAD(P)H-hydrate dehydratase activity"/>
    <property type="evidence" value="ECO:0007669"/>
    <property type="project" value="UniProtKB-UniRule"/>
</dbReference>
<evidence type="ECO:0000256" key="19">
    <source>
        <dbReference type="PIRNR" id="PIRNR017184"/>
    </source>
</evidence>
<comment type="catalytic activity">
    <reaction evidence="1 18 19">
        <text>(6R)-NADHX = (6S)-NADHX</text>
        <dbReference type="Rhea" id="RHEA:32215"/>
        <dbReference type="ChEBI" id="CHEBI:64074"/>
        <dbReference type="ChEBI" id="CHEBI:64075"/>
        <dbReference type="EC" id="5.1.99.6"/>
    </reaction>
</comment>
<evidence type="ECO:0000256" key="6">
    <source>
        <dbReference type="ARBA" id="ARBA00022741"/>
    </source>
</evidence>
<dbReference type="SUPFAM" id="SSF53613">
    <property type="entry name" value="Ribokinase-like"/>
    <property type="match status" value="1"/>
</dbReference>
<dbReference type="PANTHER" id="PTHR12592">
    <property type="entry name" value="ATP-DEPENDENT (S)-NAD(P)H-HYDRATE DEHYDRATASE FAMILY MEMBER"/>
    <property type="match status" value="1"/>
</dbReference>
<evidence type="ECO:0000256" key="15">
    <source>
        <dbReference type="ARBA" id="ARBA00048238"/>
    </source>
</evidence>
<evidence type="ECO:0000256" key="13">
    <source>
        <dbReference type="ARBA" id="ARBA00023268"/>
    </source>
</evidence>
<dbReference type="GO" id="GO:0005524">
    <property type="term" value="F:ATP binding"/>
    <property type="evidence" value="ECO:0007669"/>
    <property type="project" value="UniProtKB-UniRule"/>
</dbReference>
<dbReference type="PROSITE" id="PS51385">
    <property type="entry name" value="YJEF_N"/>
    <property type="match status" value="1"/>
</dbReference>
<dbReference type="GO" id="GO:0046872">
    <property type="term" value="F:metal ion binding"/>
    <property type="evidence" value="ECO:0007669"/>
    <property type="project" value="UniProtKB-UniRule"/>
</dbReference>
<keyword evidence="10 17" id="KW-0520">NAD</keyword>
<evidence type="ECO:0000256" key="3">
    <source>
        <dbReference type="ARBA" id="ARBA00006001"/>
    </source>
</evidence>
<comment type="subunit">
    <text evidence="17">Homotetramer.</text>
</comment>
<evidence type="ECO:0000256" key="9">
    <source>
        <dbReference type="ARBA" id="ARBA00022958"/>
    </source>
</evidence>
<protein>
    <recommendedName>
        <fullName evidence="19">Bifunctional NAD(P)H-hydrate repair enzyme</fullName>
    </recommendedName>
    <alternativeName>
        <fullName evidence="19">Nicotinamide nucleotide repair protein</fullName>
    </alternativeName>
    <domain>
        <recommendedName>
            <fullName evidence="19">ADP-dependent (S)-NAD(P)H-hydrate dehydratase</fullName>
            <ecNumber evidence="19">4.2.1.136</ecNumber>
        </recommendedName>
        <alternativeName>
            <fullName evidence="19">ADP-dependent NAD(P)HX dehydratase</fullName>
        </alternativeName>
    </domain>
    <domain>
        <recommendedName>
            <fullName evidence="19">NAD(P)H-hydrate epimerase</fullName>
            <ecNumber evidence="19">5.1.99.6</ecNumber>
        </recommendedName>
    </domain>
</protein>
<keyword evidence="9 18" id="KW-0630">Potassium</keyword>
<comment type="catalytic activity">
    <reaction evidence="2 18 19">
        <text>(6R)-NADPHX = (6S)-NADPHX</text>
        <dbReference type="Rhea" id="RHEA:32227"/>
        <dbReference type="ChEBI" id="CHEBI:64076"/>
        <dbReference type="ChEBI" id="CHEBI:64077"/>
        <dbReference type="EC" id="5.1.99.6"/>
    </reaction>
</comment>
<keyword evidence="6 17" id="KW-0547">Nucleotide-binding</keyword>
<reference evidence="22" key="1">
    <citation type="submission" date="2020-10" db="EMBL/GenBank/DDBJ databases">
        <authorList>
            <person name="Gilroy R."/>
        </authorList>
    </citation>
    <scope>NUCLEOTIDE SEQUENCE</scope>
    <source>
        <strain evidence="22">ChiSjej4B22-9803</strain>
    </source>
</reference>
<comment type="caution">
    <text evidence="22">The sequence shown here is derived from an EMBL/GenBank/DDBJ whole genome shotgun (WGS) entry which is preliminary data.</text>
</comment>
<evidence type="ECO:0000259" key="20">
    <source>
        <dbReference type="PROSITE" id="PS51383"/>
    </source>
</evidence>
<comment type="function">
    <text evidence="17">Catalyzes the dehydration of the S-form of NAD(P)HX at the expense of ADP, which is converted to AMP. Together with NAD(P)HX epimerase, which catalyzes the epimerization of the S- and R-forms, the enzyme allows the repair of both epimers of NAD(P)HX, a damaged form of NAD(P)H that is a result of enzymatic or heat-dependent hydration.</text>
</comment>
<dbReference type="PIRSF" id="PIRSF017184">
    <property type="entry name" value="Nnr"/>
    <property type="match status" value="1"/>
</dbReference>
<evidence type="ECO:0000256" key="17">
    <source>
        <dbReference type="HAMAP-Rule" id="MF_01965"/>
    </source>
</evidence>
<comment type="cofactor">
    <cofactor evidence="17">
        <name>Mg(2+)</name>
        <dbReference type="ChEBI" id="CHEBI:18420"/>
    </cofactor>
</comment>